<comment type="subcellular location">
    <subcellularLocation>
        <location evidence="1">Membrane</location>
    </subcellularLocation>
</comment>
<feature type="domain" description="Glycine zipper 2TM" evidence="3">
    <location>
        <begin position="84"/>
        <end position="124"/>
    </location>
</feature>
<accession>A0ABW0NAY1</accession>
<keyword evidence="2" id="KW-0472">Membrane</keyword>
<dbReference type="EMBL" id="JBHSMF010000006">
    <property type="protein sequence ID" value="MFC5497836.1"/>
    <property type="molecule type" value="Genomic_DNA"/>
</dbReference>
<name>A0ABW0NAY1_9BURK</name>
<evidence type="ECO:0000259" key="3">
    <source>
        <dbReference type="Pfam" id="PF05433"/>
    </source>
</evidence>
<dbReference type="Proteomes" id="UP001596037">
    <property type="component" value="Unassembled WGS sequence"/>
</dbReference>
<evidence type="ECO:0000313" key="5">
    <source>
        <dbReference type="Proteomes" id="UP001596037"/>
    </source>
</evidence>
<evidence type="ECO:0000256" key="2">
    <source>
        <dbReference type="ARBA" id="ARBA00023136"/>
    </source>
</evidence>
<reference evidence="5" key="1">
    <citation type="journal article" date="2019" name="Int. J. Syst. Evol. Microbiol.">
        <title>The Global Catalogue of Microorganisms (GCM) 10K type strain sequencing project: providing services to taxonomists for standard genome sequencing and annotation.</title>
        <authorList>
            <consortium name="The Broad Institute Genomics Platform"/>
            <consortium name="The Broad Institute Genome Sequencing Center for Infectious Disease"/>
            <person name="Wu L."/>
            <person name="Ma J."/>
        </authorList>
    </citation>
    <scope>NUCLEOTIDE SEQUENCE [LARGE SCALE GENOMIC DNA]</scope>
    <source>
        <strain evidence="5">CCUG 57401</strain>
    </source>
</reference>
<sequence length="175" mass="17982">MRTLATIASVTVLAATLAACGTVDPYGPNNYPVSSTSTTTTYPATYPASTYPNATVSSNMVEFGRVSNIEVIQANTAPRGNSTAGTIIGGVVGAALGNTIGAGNGRAAATVLGAVGGAVVGNNIARNRDGTYNSNVYRISVQTDNGQWRSYDVSATGDLRVGDRVRIENNVLYRS</sequence>
<protein>
    <submittedName>
        <fullName evidence="4">Glycine zipper 2TM domain-containing protein</fullName>
    </submittedName>
</protein>
<comment type="caution">
    <text evidence="4">The sequence shown here is derived from an EMBL/GenBank/DDBJ whole genome shotgun (WGS) entry which is preliminary data.</text>
</comment>
<dbReference type="InterPro" id="IPR051407">
    <property type="entry name" value="Bact_OM_lipoprot/Surf_antigen"/>
</dbReference>
<dbReference type="RefSeq" id="WP_376849911.1">
    <property type="nucleotide sequence ID" value="NZ_JBHSMF010000006.1"/>
</dbReference>
<gene>
    <name evidence="4" type="ORF">ACFPOE_09865</name>
</gene>
<dbReference type="Pfam" id="PF05433">
    <property type="entry name" value="Rick_17kDa_Anti"/>
    <property type="match status" value="1"/>
</dbReference>
<evidence type="ECO:0000256" key="1">
    <source>
        <dbReference type="ARBA" id="ARBA00004370"/>
    </source>
</evidence>
<organism evidence="4 5">
    <name type="scientific">Caenimonas terrae</name>
    <dbReference type="NCBI Taxonomy" id="696074"/>
    <lineage>
        <taxon>Bacteria</taxon>
        <taxon>Pseudomonadati</taxon>
        <taxon>Pseudomonadota</taxon>
        <taxon>Betaproteobacteria</taxon>
        <taxon>Burkholderiales</taxon>
        <taxon>Comamonadaceae</taxon>
        <taxon>Caenimonas</taxon>
    </lineage>
</organism>
<proteinExistence type="predicted"/>
<dbReference type="PROSITE" id="PS51257">
    <property type="entry name" value="PROKAR_LIPOPROTEIN"/>
    <property type="match status" value="1"/>
</dbReference>
<dbReference type="InterPro" id="IPR008816">
    <property type="entry name" value="Gly_zipper_2TM_dom"/>
</dbReference>
<dbReference type="PANTHER" id="PTHR35603:SF2">
    <property type="entry name" value="OUTER MEMBRANE LIPOPROTEIN"/>
    <property type="match status" value="1"/>
</dbReference>
<evidence type="ECO:0000313" key="4">
    <source>
        <dbReference type="EMBL" id="MFC5497836.1"/>
    </source>
</evidence>
<keyword evidence="5" id="KW-1185">Reference proteome</keyword>
<dbReference type="PANTHER" id="PTHR35603">
    <property type="match status" value="1"/>
</dbReference>